<comment type="caution">
    <text evidence="2">The sequence shown here is derived from an EMBL/GenBank/DDBJ whole genome shotgun (WGS) entry which is preliminary data.</text>
</comment>
<evidence type="ECO:0000256" key="1">
    <source>
        <dbReference type="SAM" id="Phobius"/>
    </source>
</evidence>
<sequence length="60" mass="6878">MIYVLVVAVLLTQGTLIFLSAKKRGANAWFWGLLGLLNIPSGAILYYLFVIWPEKRRRVK</sequence>
<evidence type="ECO:0000313" key="2">
    <source>
        <dbReference type="EMBL" id="MBD3108939.1"/>
    </source>
</evidence>
<keyword evidence="1" id="KW-0472">Membrane</keyword>
<dbReference type="EMBL" id="JACXSI010000024">
    <property type="protein sequence ID" value="MBD3108939.1"/>
    <property type="molecule type" value="Genomic_DNA"/>
</dbReference>
<proteinExistence type="predicted"/>
<dbReference type="Proteomes" id="UP000602076">
    <property type="component" value="Unassembled WGS sequence"/>
</dbReference>
<keyword evidence="1" id="KW-0812">Transmembrane</keyword>
<gene>
    <name evidence="2" type="ORF">IEO70_11260</name>
</gene>
<organism evidence="2 3">
    <name type="scientific">Peribacillus faecalis</name>
    <dbReference type="NCBI Taxonomy" id="2772559"/>
    <lineage>
        <taxon>Bacteria</taxon>
        <taxon>Bacillati</taxon>
        <taxon>Bacillota</taxon>
        <taxon>Bacilli</taxon>
        <taxon>Bacillales</taxon>
        <taxon>Bacillaceae</taxon>
        <taxon>Peribacillus</taxon>
    </lineage>
</organism>
<reference evidence="2" key="1">
    <citation type="submission" date="2020-09" db="EMBL/GenBank/DDBJ databases">
        <title>Bacillus faecalis sp. nov., a moderately halophilic bacterium isolated from cow faeces.</title>
        <authorList>
            <person name="Jiang L."/>
            <person name="Lee J."/>
        </authorList>
    </citation>
    <scope>NUCLEOTIDE SEQUENCE</scope>
    <source>
        <strain evidence="2">AGMB 02131</strain>
    </source>
</reference>
<keyword evidence="1" id="KW-1133">Transmembrane helix</keyword>
<dbReference type="AlphaFoldDB" id="A0A927HBF6"/>
<keyword evidence="3" id="KW-1185">Reference proteome</keyword>
<accession>A0A927HBF6</accession>
<name>A0A927HBF6_9BACI</name>
<evidence type="ECO:0000313" key="3">
    <source>
        <dbReference type="Proteomes" id="UP000602076"/>
    </source>
</evidence>
<protein>
    <submittedName>
        <fullName evidence="2">Transcriptional regulator</fullName>
    </submittedName>
</protein>
<feature type="transmembrane region" description="Helical" evidence="1">
    <location>
        <begin position="29"/>
        <end position="52"/>
    </location>
</feature>